<dbReference type="InterPro" id="IPR050792">
    <property type="entry name" value="ADP-ribosylglycohydrolase"/>
</dbReference>
<evidence type="ECO:0000256" key="1">
    <source>
        <dbReference type="ARBA" id="ARBA00010702"/>
    </source>
</evidence>
<reference evidence="4" key="1">
    <citation type="journal article" date="2019" name="Int. J. Syst. Evol. Microbiol.">
        <title>The Global Catalogue of Microorganisms (GCM) 10K type strain sequencing project: providing services to taxonomists for standard genome sequencing and annotation.</title>
        <authorList>
            <consortium name="The Broad Institute Genomics Platform"/>
            <consortium name="The Broad Institute Genome Sequencing Center for Infectious Disease"/>
            <person name="Wu L."/>
            <person name="Ma J."/>
        </authorList>
    </citation>
    <scope>NUCLEOTIDE SEQUENCE [LARGE SCALE GENOMIC DNA]</scope>
    <source>
        <strain evidence="4">CGMCC 4.1469</strain>
    </source>
</reference>
<protein>
    <submittedName>
        <fullName evidence="3">ADP-ribosylglycohydrolase family protein</fullName>
    </submittedName>
</protein>
<sequence>MTPDFSSRLAGMLQGSFIAESVSLGVHWIYDPSLIVQRHGRVTGYMAPGASSYHPHKQAGEQGHAGDQALRLLTFLQREKHWDAAAFLTDWQAMWPSYNDYVDKATKATLANLQAGATAATSGAASDELAGPARIAPLMAFFADKPESDAVAAAIEQTVITHRPPETIECAEFLARATHRLLHGGELQDVISETAPAWALKAADSATGADAIGQLGRACPIPQALPAVLWLLRHHGNDFAQATIENAMAGGDNCARALALGMLLGAAHGIEAIPTAWREGLLAKPQLERGL</sequence>
<comment type="similarity">
    <text evidence="1">Belongs to the ADP-ribosylglycohydrolase family.</text>
</comment>
<evidence type="ECO:0000313" key="4">
    <source>
        <dbReference type="Proteomes" id="UP001596052"/>
    </source>
</evidence>
<dbReference type="Proteomes" id="UP001596052">
    <property type="component" value="Unassembled WGS sequence"/>
</dbReference>
<name>A0ABW0KUC1_9BACT</name>
<proteinExistence type="inferred from homology"/>
<evidence type="ECO:0000313" key="3">
    <source>
        <dbReference type="EMBL" id="MFC5456990.1"/>
    </source>
</evidence>
<dbReference type="SUPFAM" id="SSF101478">
    <property type="entry name" value="ADP-ribosylglycohydrolase"/>
    <property type="match status" value="1"/>
</dbReference>
<dbReference type="InterPro" id="IPR036705">
    <property type="entry name" value="Ribosyl_crysJ1_sf"/>
</dbReference>
<organism evidence="3 4">
    <name type="scientific">Prosthecobacter fluviatilis</name>
    <dbReference type="NCBI Taxonomy" id="445931"/>
    <lineage>
        <taxon>Bacteria</taxon>
        <taxon>Pseudomonadati</taxon>
        <taxon>Verrucomicrobiota</taxon>
        <taxon>Verrucomicrobiia</taxon>
        <taxon>Verrucomicrobiales</taxon>
        <taxon>Verrucomicrobiaceae</taxon>
        <taxon>Prosthecobacter</taxon>
    </lineage>
</organism>
<dbReference type="RefSeq" id="WP_377169811.1">
    <property type="nucleotide sequence ID" value="NZ_JBHSMQ010000008.1"/>
</dbReference>
<keyword evidence="4" id="KW-1185">Reference proteome</keyword>
<dbReference type="Gene3D" id="1.10.4080.10">
    <property type="entry name" value="ADP-ribosylation/Crystallin J1"/>
    <property type="match status" value="1"/>
</dbReference>
<dbReference type="Pfam" id="PF03747">
    <property type="entry name" value="ADP_ribosyl_GH"/>
    <property type="match status" value="1"/>
</dbReference>
<dbReference type="PANTHER" id="PTHR16222:SF24">
    <property type="entry name" value="ADP-RIBOSYLHYDROLASE ARH3"/>
    <property type="match status" value="1"/>
</dbReference>
<comment type="caution">
    <text evidence="3">The sequence shown here is derived from an EMBL/GenBank/DDBJ whole genome shotgun (WGS) entry which is preliminary data.</text>
</comment>
<dbReference type="PANTHER" id="PTHR16222">
    <property type="entry name" value="ADP-RIBOSYLGLYCOHYDROLASE"/>
    <property type="match status" value="1"/>
</dbReference>
<accession>A0ABW0KUC1</accession>
<dbReference type="EMBL" id="JBHSMQ010000008">
    <property type="protein sequence ID" value="MFC5456990.1"/>
    <property type="molecule type" value="Genomic_DNA"/>
</dbReference>
<evidence type="ECO:0000256" key="2">
    <source>
        <dbReference type="ARBA" id="ARBA00022801"/>
    </source>
</evidence>
<gene>
    <name evidence="3" type="ORF">ACFQDI_19140</name>
</gene>
<keyword evidence="2" id="KW-0378">Hydrolase</keyword>
<dbReference type="InterPro" id="IPR005502">
    <property type="entry name" value="Ribosyl_crysJ1"/>
</dbReference>